<protein>
    <submittedName>
        <fullName evidence="1">Uncharacterized protein</fullName>
    </submittedName>
</protein>
<sequence length="120" mass="13336">MNVRYKLQVMSLEFRGGSYRTGVGLGLDKAEKVQRMEQAGSDSDGRLISALLISVYGKAEKVIDVALIVDDGTGWIRKWFCVLTEKFSSSYTRLSIRTPLRLTTSGNVNGWTEVQVTLNS</sequence>
<dbReference type="EMBL" id="RCHU02000006">
    <property type="protein sequence ID" value="KAL3587228.1"/>
    <property type="molecule type" value="Genomic_DNA"/>
</dbReference>
<evidence type="ECO:0000313" key="2">
    <source>
        <dbReference type="Proteomes" id="UP000309997"/>
    </source>
</evidence>
<reference evidence="1 2" key="1">
    <citation type="journal article" date="2024" name="Plant Biotechnol. J.">
        <title>Genome and CRISPR/Cas9 system of a widespread forest tree (Populus alba) in the world.</title>
        <authorList>
            <person name="Liu Y.J."/>
            <person name="Jiang P.F."/>
            <person name="Han X.M."/>
            <person name="Li X.Y."/>
            <person name="Wang H.M."/>
            <person name="Wang Y.J."/>
            <person name="Wang X.X."/>
            <person name="Zeng Q.Y."/>
        </authorList>
    </citation>
    <scope>NUCLEOTIDE SEQUENCE [LARGE SCALE GENOMIC DNA]</scope>
    <source>
        <strain evidence="2">cv. PAL-ZL1</strain>
    </source>
</reference>
<accession>A0ACC4C7M7</accession>
<dbReference type="Proteomes" id="UP000309997">
    <property type="component" value="Unassembled WGS sequence"/>
</dbReference>
<organism evidence="1 2">
    <name type="scientific">Populus alba</name>
    <name type="common">White poplar</name>
    <dbReference type="NCBI Taxonomy" id="43335"/>
    <lineage>
        <taxon>Eukaryota</taxon>
        <taxon>Viridiplantae</taxon>
        <taxon>Streptophyta</taxon>
        <taxon>Embryophyta</taxon>
        <taxon>Tracheophyta</taxon>
        <taxon>Spermatophyta</taxon>
        <taxon>Magnoliopsida</taxon>
        <taxon>eudicotyledons</taxon>
        <taxon>Gunneridae</taxon>
        <taxon>Pentapetalae</taxon>
        <taxon>rosids</taxon>
        <taxon>fabids</taxon>
        <taxon>Malpighiales</taxon>
        <taxon>Salicaceae</taxon>
        <taxon>Saliceae</taxon>
        <taxon>Populus</taxon>
    </lineage>
</organism>
<comment type="caution">
    <text evidence="1">The sequence shown here is derived from an EMBL/GenBank/DDBJ whole genome shotgun (WGS) entry which is preliminary data.</text>
</comment>
<name>A0ACC4C7M7_POPAL</name>
<evidence type="ECO:0000313" key="1">
    <source>
        <dbReference type="EMBL" id="KAL3587228.1"/>
    </source>
</evidence>
<gene>
    <name evidence="1" type="ORF">D5086_014095</name>
</gene>
<keyword evidence="2" id="KW-1185">Reference proteome</keyword>
<proteinExistence type="predicted"/>